<evidence type="ECO:0000256" key="3">
    <source>
        <dbReference type="ARBA" id="ARBA00022553"/>
    </source>
</evidence>
<dbReference type="SUPFAM" id="SSF55874">
    <property type="entry name" value="ATPase domain of HSP90 chaperone/DNA topoisomerase II/histidine kinase"/>
    <property type="match status" value="1"/>
</dbReference>
<dbReference type="PANTHER" id="PTHR41523:SF8">
    <property type="entry name" value="ETHYLENE RESPONSE SENSOR PROTEIN"/>
    <property type="match status" value="1"/>
</dbReference>
<evidence type="ECO:0000256" key="6">
    <source>
        <dbReference type="ARBA" id="ARBA00022777"/>
    </source>
</evidence>
<evidence type="ECO:0000256" key="7">
    <source>
        <dbReference type="ARBA" id="ARBA00022840"/>
    </source>
</evidence>
<protein>
    <recommendedName>
        <fullName evidence="2">histidine kinase</fullName>
        <ecNumber evidence="2">2.7.13.3</ecNumber>
    </recommendedName>
</protein>
<dbReference type="Pfam" id="PF07568">
    <property type="entry name" value="HisKA_2"/>
    <property type="match status" value="1"/>
</dbReference>
<dbReference type="InterPro" id="IPR019734">
    <property type="entry name" value="TPR_rpt"/>
</dbReference>
<sequence length="626" mass="69875">MRKTHFLLILFSQIVFSQNIPLVDLQKKLDNEKKAVIKLEILNEMVSIAFNGDIEQALAYAKKGVQLSDKIGDKNWQPKFYEMQGRMHANLLQLDSASLYFDKAMKGYLAITDKKGQATTLFKMAWVLKKKGENEKALQKNLQALKLMESLGDKAGICDALNRISEDLTNQNLLSAALNYAEKAIAIAETNNLTTEKFYVNFNAGNVAMALGNYKQSLDYYNAAAKIVKKENLGLATQADVTNAQGNALKRLGRYKEALINYKKCVALAKEANYANAIAASFANLGEINMLLGNYKEALGYQLKTVQLQEQENDVSNLVENYHHVSKIYKELGDFKLALDYKQKAYNLRDSIASVKSDAAMSKLLTQYEAKKKEETIATQESKISQQKLIQRLSFVLVALLIILLLFGFIGLRNRNKSNRLLAIKNAENELLLKEIHHRVKNNLEVVSSLLALQSAQIDDPNTKDAMSDSRNRVNSIGIVHQKLYQGSNLGAIEMKDYLLNLSESILDSFGVEKKIELHLAMDKLDLDIDTAVPLGLIINELLTNAIKYAFPKEEKGTITIKLEKQNIHFLHLEVADNGVGKSGITHGTGFGGQLVSLLTQQLNGIMTEKSQNGTTLIFDFKLKVA</sequence>
<dbReference type="EC" id="2.7.13.3" evidence="2"/>
<dbReference type="SMART" id="SM00028">
    <property type="entry name" value="TPR"/>
    <property type="match status" value="6"/>
</dbReference>
<name>A0A553CJ10_9FLAO</name>
<accession>A0A553CJ10</accession>
<dbReference type="Gene3D" id="3.30.565.10">
    <property type="entry name" value="Histidine kinase-like ATPase, C-terminal domain"/>
    <property type="match status" value="1"/>
</dbReference>
<dbReference type="Pfam" id="PF13374">
    <property type="entry name" value="TPR_10"/>
    <property type="match status" value="1"/>
</dbReference>
<dbReference type="InterPro" id="IPR036890">
    <property type="entry name" value="HATPase_C_sf"/>
</dbReference>
<keyword evidence="8" id="KW-0812">Transmembrane</keyword>
<evidence type="ECO:0000256" key="5">
    <source>
        <dbReference type="ARBA" id="ARBA00022741"/>
    </source>
</evidence>
<dbReference type="PROSITE" id="PS50109">
    <property type="entry name" value="HIS_KIN"/>
    <property type="match status" value="1"/>
</dbReference>
<feature type="transmembrane region" description="Helical" evidence="8">
    <location>
        <begin position="393"/>
        <end position="412"/>
    </location>
</feature>
<evidence type="ECO:0000313" key="10">
    <source>
        <dbReference type="EMBL" id="TRX20484.1"/>
    </source>
</evidence>
<dbReference type="Pfam" id="PF02518">
    <property type="entry name" value="HATPase_c"/>
    <property type="match status" value="1"/>
</dbReference>
<evidence type="ECO:0000256" key="1">
    <source>
        <dbReference type="ARBA" id="ARBA00000085"/>
    </source>
</evidence>
<dbReference type="PANTHER" id="PTHR41523">
    <property type="entry name" value="TWO-COMPONENT SYSTEM SENSOR PROTEIN"/>
    <property type="match status" value="1"/>
</dbReference>
<keyword evidence="7" id="KW-0067">ATP-binding</keyword>
<gene>
    <name evidence="10" type="ORF">FNW17_11555</name>
</gene>
<keyword evidence="11" id="KW-1185">Reference proteome</keyword>
<evidence type="ECO:0000256" key="8">
    <source>
        <dbReference type="SAM" id="Phobius"/>
    </source>
</evidence>
<dbReference type="SUPFAM" id="SSF48452">
    <property type="entry name" value="TPR-like"/>
    <property type="match status" value="2"/>
</dbReference>
<evidence type="ECO:0000256" key="2">
    <source>
        <dbReference type="ARBA" id="ARBA00012438"/>
    </source>
</evidence>
<keyword evidence="4" id="KW-0808">Transferase</keyword>
<dbReference type="AlphaFoldDB" id="A0A553CJ10"/>
<keyword evidence="3" id="KW-0597">Phosphoprotein</keyword>
<keyword evidence="8" id="KW-1133">Transmembrane helix</keyword>
<keyword evidence="5" id="KW-0547">Nucleotide-binding</keyword>
<keyword evidence="8" id="KW-0472">Membrane</keyword>
<dbReference type="Gene3D" id="1.25.40.10">
    <property type="entry name" value="Tetratricopeptide repeat domain"/>
    <property type="match status" value="2"/>
</dbReference>
<dbReference type="InterPro" id="IPR005467">
    <property type="entry name" value="His_kinase_dom"/>
</dbReference>
<dbReference type="Gene3D" id="3.30.450.20">
    <property type="entry name" value="PAS domain"/>
    <property type="match status" value="1"/>
</dbReference>
<comment type="catalytic activity">
    <reaction evidence="1">
        <text>ATP + protein L-histidine = ADP + protein N-phospho-L-histidine.</text>
        <dbReference type="EC" id="2.7.13.3"/>
    </reaction>
</comment>
<dbReference type="InterPro" id="IPR003594">
    <property type="entry name" value="HATPase_dom"/>
</dbReference>
<evidence type="ECO:0000256" key="4">
    <source>
        <dbReference type="ARBA" id="ARBA00022679"/>
    </source>
</evidence>
<feature type="domain" description="Histidine kinase" evidence="9">
    <location>
        <begin position="435"/>
        <end position="626"/>
    </location>
</feature>
<organism evidence="10 11">
    <name type="scientific">Flavobacterium franklandianum</name>
    <dbReference type="NCBI Taxonomy" id="2594430"/>
    <lineage>
        <taxon>Bacteria</taxon>
        <taxon>Pseudomonadati</taxon>
        <taxon>Bacteroidota</taxon>
        <taxon>Flavobacteriia</taxon>
        <taxon>Flavobacteriales</taxon>
        <taxon>Flavobacteriaceae</taxon>
        <taxon>Flavobacterium</taxon>
    </lineage>
</organism>
<dbReference type="GO" id="GO:0005524">
    <property type="term" value="F:ATP binding"/>
    <property type="evidence" value="ECO:0007669"/>
    <property type="project" value="UniProtKB-KW"/>
</dbReference>
<proteinExistence type="predicted"/>
<dbReference type="InterPro" id="IPR011990">
    <property type="entry name" value="TPR-like_helical_dom_sf"/>
</dbReference>
<dbReference type="GO" id="GO:0004673">
    <property type="term" value="F:protein histidine kinase activity"/>
    <property type="evidence" value="ECO:0007669"/>
    <property type="project" value="UniProtKB-EC"/>
</dbReference>
<dbReference type="Pfam" id="PF13424">
    <property type="entry name" value="TPR_12"/>
    <property type="match status" value="2"/>
</dbReference>
<evidence type="ECO:0000313" key="11">
    <source>
        <dbReference type="Proteomes" id="UP000318585"/>
    </source>
</evidence>
<dbReference type="EMBL" id="VJZR01000010">
    <property type="protein sequence ID" value="TRX20484.1"/>
    <property type="molecule type" value="Genomic_DNA"/>
</dbReference>
<dbReference type="OrthoDB" id="9767435at2"/>
<dbReference type="InterPro" id="IPR011495">
    <property type="entry name" value="Sig_transdc_His_kin_sub2_dim/P"/>
</dbReference>
<comment type="caution">
    <text evidence="10">The sequence shown here is derived from an EMBL/GenBank/DDBJ whole genome shotgun (WGS) entry which is preliminary data.</text>
</comment>
<dbReference type="Proteomes" id="UP000318585">
    <property type="component" value="Unassembled WGS sequence"/>
</dbReference>
<reference evidence="10 11" key="1">
    <citation type="submission" date="2019-07" db="EMBL/GenBank/DDBJ databases">
        <title>Novel species of Flavobacterium.</title>
        <authorList>
            <person name="Liu Q."/>
            <person name="Xin Y.-H."/>
        </authorList>
    </citation>
    <scope>NUCLEOTIDE SEQUENCE [LARGE SCALE GENOMIC DNA]</scope>
    <source>
        <strain evidence="10 11">LB3P56</strain>
    </source>
</reference>
<dbReference type="SMART" id="SM00387">
    <property type="entry name" value="HATPase_c"/>
    <property type="match status" value="1"/>
</dbReference>
<keyword evidence="6" id="KW-0418">Kinase</keyword>
<evidence type="ECO:0000259" key="9">
    <source>
        <dbReference type="PROSITE" id="PS50109"/>
    </source>
</evidence>